<feature type="signal peptide" evidence="3">
    <location>
        <begin position="1"/>
        <end position="21"/>
    </location>
</feature>
<evidence type="ECO:0000256" key="3">
    <source>
        <dbReference type="SAM" id="SignalP"/>
    </source>
</evidence>
<dbReference type="InterPro" id="IPR015915">
    <property type="entry name" value="Kelch-typ_b-propeller"/>
</dbReference>
<dbReference type="Pfam" id="PF24681">
    <property type="entry name" value="Kelch_KLHDC2_KLHL20_DRC7"/>
    <property type="match status" value="1"/>
</dbReference>
<proteinExistence type="predicted"/>
<dbReference type="PANTHER" id="PTHR46093">
    <property type="entry name" value="ACYL-COA-BINDING DOMAIN-CONTAINING PROTEIN 5"/>
    <property type="match status" value="1"/>
</dbReference>
<dbReference type="Gene3D" id="2.120.10.80">
    <property type="entry name" value="Kelch-type beta propeller"/>
    <property type="match status" value="1"/>
</dbReference>
<keyword evidence="3" id="KW-0732">Signal</keyword>
<dbReference type="EMBL" id="CAMKVN010005733">
    <property type="protein sequence ID" value="CAI2189292.1"/>
    <property type="molecule type" value="Genomic_DNA"/>
</dbReference>
<evidence type="ECO:0000313" key="5">
    <source>
        <dbReference type="Proteomes" id="UP001153678"/>
    </source>
</evidence>
<dbReference type="Proteomes" id="UP001153678">
    <property type="component" value="Unassembled WGS sequence"/>
</dbReference>
<dbReference type="OrthoDB" id="432528at2759"/>
<evidence type="ECO:0000256" key="1">
    <source>
        <dbReference type="ARBA" id="ARBA00022441"/>
    </source>
</evidence>
<comment type="caution">
    <text evidence="4">The sequence shown here is derived from an EMBL/GenBank/DDBJ whole genome shotgun (WGS) entry which is preliminary data.</text>
</comment>
<accession>A0A9W4T260</accession>
<sequence length="216" mass="24017">MNYRKLHFFFALSHLFFSVEPFTPAERYSHTSALVENKLYFLGGDGEFYSNEVFYLDLSQQFYAEYPSWTDLTANSGMSIKSSWAAAALTINDNNPTVYLVGGIMYNQNNEDSFTSLVYAFIPKSGQWNKPVIKGTEPARRRQFQIAADDFGNIYVFGGGADKYVGSQNLQVFNDMAILNTADLTWSYGPIVNAPSPRGGHSATLISNGVIVYIGG</sequence>
<gene>
    <name evidence="4" type="ORF">FWILDA_LOCUS14007</name>
</gene>
<reference evidence="4" key="1">
    <citation type="submission" date="2022-08" db="EMBL/GenBank/DDBJ databases">
        <authorList>
            <person name="Kallberg Y."/>
            <person name="Tangrot J."/>
            <person name="Rosling A."/>
        </authorList>
    </citation>
    <scope>NUCLEOTIDE SEQUENCE</scope>
    <source>
        <strain evidence="4">Wild A</strain>
    </source>
</reference>
<dbReference type="AlphaFoldDB" id="A0A9W4T260"/>
<keyword evidence="5" id="KW-1185">Reference proteome</keyword>
<keyword evidence="1" id="KW-0880">Kelch repeat</keyword>
<evidence type="ECO:0000256" key="2">
    <source>
        <dbReference type="ARBA" id="ARBA00022737"/>
    </source>
</evidence>
<protein>
    <submittedName>
        <fullName evidence="4">13988_t:CDS:1</fullName>
    </submittedName>
</protein>
<name>A0A9W4T260_9GLOM</name>
<evidence type="ECO:0000313" key="4">
    <source>
        <dbReference type="EMBL" id="CAI2189292.1"/>
    </source>
</evidence>
<feature type="chain" id="PRO_5040793731" evidence="3">
    <location>
        <begin position="22"/>
        <end position="216"/>
    </location>
</feature>
<keyword evidence="2" id="KW-0677">Repeat</keyword>
<organism evidence="4 5">
    <name type="scientific">Funneliformis geosporum</name>
    <dbReference type="NCBI Taxonomy" id="1117311"/>
    <lineage>
        <taxon>Eukaryota</taxon>
        <taxon>Fungi</taxon>
        <taxon>Fungi incertae sedis</taxon>
        <taxon>Mucoromycota</taxon>
        <taxon>Glomeromycotina</taxon>
        <taxon>Glomeromycetes</taxon>
        <taxon>Glomerales</taxon>
        <taxon>Glomeraceae</taxon>
        <taxon>Funneliformis</taxon>
    </lineage>
</organism>
<dbReference type="SUPFAM" id="SSF117281">
    <property type="entry name" value="Kelch motif"/>
    <property type="match status" value="1"/>
</dbReference>
<dbReference type="PANTHER" id="PTHR46093:SF18">
    <property type="entry name" value="FIBRONECTIN TYPE-III DOMAIN-CONTAINING PROTEIN"/>
    <property type="match status" value="1"/>
</dbReference>